<feature type="transmembrane region" description="Helical" evidence="2">
    <location>
        <begin position="102"/>
        <end position="124"/>
    </location>
</feature>
<feature type="transmembrane region" description="Helical" evidence="2">
    <location>
        <begin position="385"/>
        <end position="407"/>
    </location>
</feature>
<organism evidence="3 4">
    <name type="scientific">Tetradesmus obliquus</name>
    <name type="common">Green alga</name>
    <name type="synonym">Acutodesmus obliquus</name>
    <dbReference type="NCBI Taxonomy" id="3088"/>
    <lineage>
        <taxon>Eukaryota</taxon>
        <taxon>Viridiplantae</taxon>
        <taxon>Chlorophyta</taxon>
        <taxon>core chlorophytes</taxon>
        <taxon>Chlorophyceae</taxon>
        <taxon>CS clade</taxon>
        <taxon>Sphaeropleales</taxon>
        <taxon>Scenedesmaceae</taxon>
        <taxon>Tetradesmus</taxon>
    </lineage>
</organism>
<feature type="transmembrane region" description="Helical" evidence="2">
    <location>
        <begin position="162"/>
        <end position="181"/>
    </location>
</feature>
<gene>
    <name evidence="3" type="ORF">BQ4739_LOCUS3640</name>
</gene>
<keyword evidence="2" id="KW-0812">Transmembrane</keyword>
<evidence type="ECO:0000256" key="2">
    <source>
        <dbReference type="SAM" id="Phobius"/>
    </source>
</evidence>
<evidence type="ECO:0000313" key="3">
    <source>
        <dbReference type="EMBL" id="SZX63077.1"/>
    </source>
</evidence>
<feature type="transmembrane region" description="Helical" evidence="2">
    <location>
        <begin position="308"/>
        <end position="327"/>
    </location>
</feature>
<dbReference type="AlphaFoldDB" id="A0A383VBX4"/>
<evidence type="ECO:0000256" key="1">
    <source>
        <dbReference type="SAM" id="MobiDB-lite"/>
    </source>
</evidence>
<dbReference type="Proteomes" id="UP000256970">
    <property type="component" value="Unassembled WGS sequence"/>
</dbReference>
<evidence type="ECO:0000313" key="4">
    <source>
        <dbReference type="Proteomes" id="UP000256970"/>
    </source>
</evidence>
<feature type="transmembrane region" description="Helical" evidence="2">
    <location>
        <begin position="201"/>
        <end position="226"/>
    </location>
</feature>
<keyword evidence="4" id="KW-1185">Reference proteome</keyword>
<reference evidence="3 4" key="1">
    <citation type="submission" date="2016-10" db="EMBL/GenBank/DDBJ databases">
        <authorList>
            <person name="Cai Z."/>
        </authorList>
    </citation>
    <scope>NUCLEOTIDE SEQUENCE [LARGE SCALE GENOMIC DNA]</scope>
</reference>
<feature type="compositionally biased region" description="Polar residues" evidence="1">
    <location>
        <begin position="36"/>
        <end position="46"/>
    </location>
</feature>
<dbReference type="EMBL" id="FNXT01000282">
    <property type="protein sequence ID" value="SZX63077.1"/>
    <property type="molecule type" value="Genomic_DNA"/>
</dbReference>
<keyword evidence="2" id="KW-0472">Membrane</keyword>
<feature type="region of interest" description="Disordered" evidence="1">
    <location>
        <begin position="1"/>
        <end position="46"/>
    </location>
</feature>
<sequence>MHAGDNVKLATPPQLANRSASSRSSSNSSSSSRSSGGNTLQAVQGTTGAGHIPANSSSLAAAAAAAAARQPGMKPALLGPLLTFADATTETKYQLFYAQKRVYFDTIGLYTCLLQLAPGTLVVFNQGRWGCIWLVLLSWLLHLSHGWLLWRHSSFYLRHMTLCVACLLVGGRAVTAALVPSCTTEATATMRLFYKTGIIPLVWYSIVLPLPFWLQLAAQLAAIAVYHQRLVLSSCSWLIKDPAMLLMLHSLWGHCRKVLSALLMLLGLTGDSEIAHWAAGGGVVTNVTEAVTSAGRVAGDMGVCHHTVMLMLLVCGVLLPLPVWFLLELRLRKQFYAQELLAADGAVQQQQLQQTGSSSTARGSSGNSRGTGVLGGDDWKWQDAFYMPVAALAQCVLALTMPAGIFLQSCRAHSIHVVVHSIDGFQQTLLAS</sequence>
<keyword evidence="2" id="KW-1133">Transmembrane helix</keyword>
<proteinExistence type="predicted"/>
<accession>A0A383VBX4</accession>
<feature type="transmembrane region" description="Helical" evidence="2">
    <location>
        <begin position="130"/>
        <end position="150"/>
    </location>
</feature>
<name>A0A383VBX4_TETOB</name>
<protein>
    <submittedName>
        <fullName evidence="3">Uncharacterized protein</fullName>
    </submittedName>
</protein>
<feature type="compositionally biased region" description="Low complexity" evidence="1">
    <location>
        <begin position="16"/>
        <end position="35"/>
    </location>
</feature>